<feature type="transmembrane region" description="Helical" evidence="7">
    <location>
        <begin position="1073"/>
        <end position="1092"/>
    </location>
</feature>
<dbReference type="Proteomes" id="UP000186817">
    <property type="component" value="Unassembled WGS sequence"/>
</dbReference>
<comment type="subcellular location">
    <subcellularLocation>
        <location evidence="1">Membrane</location>
        <topology evidence="1">Multi-pass membrane protein</topology>
    </subcellularLocation>
</comment>
<dbReference type="PANTHER" id="PTHR12246">
    <property type="entry name" value="PALMITOYLTRANSFERASE ZDHHC16"/>
    <property type="match status" value="1"/>
</dbReference>
<gene>
    <name evidence="10" type="primary">ZDHHC2</name>
    <name evidence="10" type="ORF">AK812_SmicGene36514</name>
</gene>
<evidence type="ECO:0000256" key="6">
    <source>
        <dbReference type="ARBA" id="ARBA00023315"/>
    </source>
</evidence>
<evidence type="ECO:0000256" key="7">
    <source>
        <dbReference type="SAM" id="Phobius"/>
    </source>
</evidence>
<accession>A0A1Q9CIQ2</accession>
<dbReference type="GO" id="GO:0016020">
    <property type="term" value="C:membrane"/>
    <property type="evidence" value="ECO:0007669"/>
    <property type="project" value="UniProtKB-SubCell"/>
</dbReference>
<evidence type="ECO:0000256" key="4">
    <source>
        <dbReference type="ARBA" id="ARBA00022989"/>
    </source>
</evidence>
<dbReference type="GO" id="GO:0016409">
    <property type="term" value="F:palmitoyltransferase activity"/>
    <property type="evidence" value="ECO:0007669"/>
    <property type="project" value="InterPro"/>
</dbReference>
<evidence type="ECO:0000256" key="5">
    <source>
        <dbReference type="ARBA" id="ARBA00023136"/>
    </source>
</evidence>
<keyword evidence="2 10" id="KW-0808">Transferase</keyword>
<organism evidence="10 11">
    <name type="scientific">Symbiodinium microadriaticum</name>
    <name type="common">Dinoflagellate</name>
    <name type="synonym">Zooxanthella microadriatica</name>
    <dbReference type="NCBI Taxonomy" id="2951"/>
    <lineage>
        <taxon>Eukaryota</taxon>
        <taxon>Sar</taxon>
        <taxon>Alveolata</taxon>
        <taxon>Dinophyceae</taxon>
        <taxon>Suessiales</taxon>
        <taxon>Symbiodiniaceae</taxon>
        <taxon>Symbiodinium</taxon>
    </lineage>
</organism>
<dbReference type="EMBL" id="LSRX01001165">
    <property type="protein sequence ID" value="OLP82801.1"/>
    <property type="molecule type" value="Genomic_DNA"/>
</dbReference>
<feature type="chain" id="PRO_5012909464" evidence="8">
    <location>
        <begin position="17"/>
        <end position="1288"/>
    </location>
</feature>
<dbReference type="PROSITE" id="PS50216">
    <property type="entry name" value="DHHC"/>
    <property type="match status" value="1"/>
</dbReference>
<evidence type="ECO:0000256" key="1">
    <source>
        <dbReference type="ARBA" id="ARBA00004141"/>
    </source>
</evidence>
<dbReference type="InterPro" id="IPR001594">
    <property type="entry name" value="Palmitoyltrfase_DHHC"/>
</dbReference>
<keyword evidence="4 7" id="KW-1133">Transmembrane helix</keyword>
<evidence type="ECO:0000313" key="10">
    <source>
        <dbReference type="EMBL" id="OLP82801.1"/>
    </source>
</evidence>
<evidence type="ECO:0000256" key="8">
    <source>
        <dbReference type="SAM" id="SignalP"/>
    </source>
</evidence>
<protein>
    <submittedName>
        <fullName evidence="10">Palmitoyltransferase ZDHHC2</fullName>
    </submittedName>
</protein>
<keyword evidence="8" id="KW-0732">Signal</keyword>
<name>A0A1Q9CIQ2_SYMMI</name>
<dbReference type="InterPro" id="IPR039859">
    <property type="entry name" value="PFA4/ZDH16/20/ERF2-like"/>
</dbReference>
<reference evidence="10 11" key="1">
    <citation type="submission" date="2016-02" db="EMBL/GenBank/DDBJ databases">
        <title>Genome analysis of coral dinoflagellate symbionts highlights evolutionary adaptations to a symbiotic lifestyle.</title>
        <authorList>
            <person name="Aranda M."/>
            <person name="Li Y."/>
            <person name="Liew Y.J."/>
            <person name="Baumgarten S."/>
            <person name="Simakov O."/>
            <person name="Wilson M."/>
            <person name="Piel J."/>
            <person name="Ashoor H."/>
            <person name="Bougouffa S."/>
            <person name="Bajic V.B."/>
            <person name="Ryu T."/>
            <person name="Ravasi T."/>
            <person name="Bayer T."/>
            <person name="Micklem G."/>
            <person name="Kim H."/>
            <person name="Bhak J."/>
            <person name="Lajeunesse T.C."/>
            <person name="Voolstra C.R."/>
        </authorList>
    </citation>
    <scope>NUCLEOTIDE SEQUENCE [LARGE SCALE GENOMIC DNA]</scope>
    <source>
        <strain evidence="10 11">CCMP2467</strain>
    </source>
</reference>
<feature type="signal peptide" evidence="8">
    <location>
        <begin position="1"/>
        <end position="16"/>
    </location>
</feature>
<feature type="transmembrane region" description="Helical" evidence="7">
    <location>
        <begin position="1113"/>
        <end position="1139"/>
    </location>
</feature>
<dbReference type="OrthoDB" id="415058at2759"/>
<evidence type="ECO:0000256" key="2">
    <source>
        <dbReference type="ARBA" id="ARBA00022679"/>
    </source>
</evidence>
<evidence type="ECO:0000313" key="11">
    <source>
        <dbReference type="Proteomes" id="UP000186817"/>
    </source>
</evidence>
<sequence length="1288" mass="144165">MTLTKVALTLLATGLCQDSSRWTYPMAWPAWNVLSGGKFADVEVRQDPSCDSLPRSPVDWAALRHRVAGCPVFIDALAAKDSRDTVRLAFERTISRDRVWQQAVAASNIDIRFSSHQHDCYLGTLAHVFCQHLNGMAASDEDGDKGSEEWMQHYLKLNLELEAVMFHMELPWSLFIRSRFRFGPLLTRLSRFVKEAGKGQPSRCDEHDWPEDTELLTHADESGLLPVSIAEMFMSEHGRPKAWEGHGADFHGRCPFSVAAAALSLTIWIQVGQAKVIHGQIGRAVESILDLYMVPMMRVWEAQTTQFFYDVFSSHWRLWDLLEVLDNNAWITQQKAENDGQQRLEVPVAPKRRRRVLRPAWAREAQGGPPQVLLLGGGPTTYRWTSFTQRGRQLARGLRHLGARGADARTWNGSCRSWCWQIGRMSLPGTWVPDAIIHIKYMCSCAISRWRQAVHVYDPVDIDGWSMGLRLGDPLLRFDAILATTSLGVSDLRQHPSLQAVAKNLSIFWLPIHHSNFHDLRSRDPTAEVHVVGTHTVHRDPPLYAQLQRTVREVTAGRARFVHLNPAKSFAATEGRIITPRQIDDLYQEISSLDVAICKMSGCQSNWWFCSRWRTGQRLVNLLSLGIPTVVWGDARGNMDVLEGRWPPSDLFGDGSEFGTLPLQYPPELVIRGDGDALGALRLVLQNATLRALAREQGLQLAKRFTLQKISSRDAALPLSLPQFCRTSPNPALAAATAAGKKALALCKKEPMRQNLETASRGELRAQGRAAAIGRASESGSFHQHKKASTLSAICWGSLDRARRCSVPLSACGGFDRLAVWVPEDVVDGLTVEKMSKESTSAGDVCIKRLVACWTVATMRPRHDWPRAAANTAWQSLWGRQNKVVVRKSRASLGGAAMEEDGLLSSTGAAGSPKRARFDEKLKFLPVAYVVVAMLLLAGIYLQYHISPLLSHTAAHLQMPDAAAAGEIRGLIQLSLFVPVTALLLICYVRSILTHPGEIPDDPKWEYMPRDKLVALAPLSLQETKKSGERRHCKWCGKYKPDRCHHCRVCRTCILKMDHHCPWIYNCVGCFNYKFFILLLFYSALDCHLILWSMSESVLRCVNIEDTPFKEMFMILFGECLALILALLVTAFLAMHLWLISKGLTTIEFCEKSLPKDGQPAERSLTSVYDLGLYGNFCTVLGSSVSIWLLPIGMPDGDGITFVCDETCLTKDMEAASGIRRKTHQIAQRQRPTSYGSDESATRRMGMSFTVPVPCLGYGKTTDLKRFPSHMFTRQLFPEHLLISCFQP</sequence>
<evidence type="ECO:0000256" key="3">
    <source>
        <dbReference type="ARBA" id="ARBA00022692"/>
    </source>
</evidence>
<feature type="transmembrane region" description="Helical" evidence="7">
    <location>
        <begin position="974"/>
        <end position="993"/>
    </location>
</feature>
<comment type="caution">
    <text evidence="10">The sequence shown here is derived from an EMBL/GenBank/DDBJ whole genome shotgun (WGS) entry which is preliminary data.</text>
</comment>
<evidence type="ECO:0000259" key="9">
    <source>
        <dbReference type="Pfam" id="PF01529"/>
    </source>
</evidence>
<feature type="transmembrane region" description="Helical" evidence="7">
    <location>
        <begin position="924"/>
        <end position="942"/>
    </location>
</feature>
<keyword evidence="6" id="KW-0012">Acyltransferase</keyword>
<dbReference type="Pfam" id="PF01529">
    <property type="entry name" value="DHHC"/>
    <property type="match status" value="1"/>
</dbReference>
<keyword evidence="5 7" id="KW-0472">Membrane</keyword>
<proteinExistence type="predicted"/>
<keyword evidence="3 7" id="KW-0812">Transmembrane</keyword>
<keyword evidence="11" id="KW-1185">Reference proteome</keyword>
<feature type="domain" description="Palmitoyltransferase DHHC" evidence="9">
    <location>
        <begin position="1027"/>
        <end position="1152"/>
    </location>
</feature>